<dbReference type="Gene3D" id="1.20.1600.10">
    <property type="entry name" value="Outer membrane efflux proteins (OEP)"/>
    <property type="match status" value="1"/>
</dbReference>
<dbReference type="PANTHER" id="PTHR30026:SF20">
    <property type="entry name" value="OUTER MEMBRANE PROTEIN TOLC"/>
    <property type="match status" value="1"/>
</dbReference>
<keyword evidence="3" id="KW-0812">Transmembrane</keyword>
<feature type="region of interest" description="Disordered" evidence="7">
    <location>
        <begin position="576"/>
        <end position="603"/>
    </location>
</feature>
<evidence type="ECO:0000256" key="4">
    <source>
        <dbReference type="ARBA" id="ARBA00023136"/>
    </source>
</evidence>
<reference evidence="8 9" key="1">
    <citation type="submission" date="2016-08" db="EMBL/GenBank/DDBJ databases">
        <authorList>
            <person name="Varghese N."/>
            <person name="Submissions Spin"/>
        </authorList>
    </citation>
    <scope>NUCLEOTIDE SEQUENCE [LARGE SCALE GENOMIC DNA]</scope>
    <source>
        <strain evidence="8 9">HL-109</strain>
    </source>
</reference>
<sequence length="603" mass="65305">MRSGARDLKRVTAAFGASVSRGPLYGWVAVAIGEVWGRVAMRMKSGSVQFTDRGSSAATTTRAASTRLRPSALRLRPLLTGIAAATLLAGCAASPERLSLAEQISVAAADRHTIYASQEPISGPVRLEEAMARALKYNLDHRVALMERALEERLGDTAQMDLLPQLAGRAGLNTRDNIAASSSRSIETGRQSLEPSTSSERDTGTADLQLSLNVLDFGLSYFGAQAQANRALAAEERRRRIVLTVADEVRNAYWEAVTAEQLAPRVRRVLGEAREALGFARQAETERLMPPLETLQFQRAMLEIIQQLEGLESELASARTELAGLMGLPPGTRFSLAAPRHGATRLPYRLADLEAVAMVERPEIREELYNARNVVLEARSQMLSLMPGANLFAGVNYDSNSFLLNQSWADAGIQVTWNLLRLLSLPAMQAESEAREDLSDARRLALRMAILTQVNVAYRRYQRATAHYGRAAELQSVEQRIAEATRSAEESDAQNRLERVRAAAAAVLAQRARNQAFAEVNNALGAVYAASGFDPLPETIADHDLATLQEAIAARAAEIASGRARLPDIPAAATPIAAHDPASDGSTAYAMLPPPRPPQPAHE</sequence>
<comment type="subcellular location">
    <subcellularLocation>
        <location evidence="1">Cell outer membrane</location>
    </subcellularLocation>
</comment>
<evidence type="ECO:0000313" key="9">
    <source>
        <dbReference type="Proteomes" id="UP000182800"/>
    </source>
</evidence>
<organism evidence="8 9">
    <name type="scientific">Saliniramus fredricksonii</name>
    <dbReference type="NCBI Taxonomy" id="1653334"/>
    <lineage>
        <taxon>Bacteria</taxon>
        <taxon>Pseudomonadati</taxon>
        <taxon>Pseudomonadota</taxon>
        <taxon>Alphaproteobacteria</taxon>
        <taxon>Hyphomicrobiales</taxon>
        <taxon>Salinarimonadaceae</taxon>
        <taxon>Saliniramus</taxon>
    </lineage>
</organism>
<name>A0ABY0KDX6_9HYPH</name>
<gene>
    <name evidence="8" type="ORF">GA0071312_3693</name>
</gene>
<accession>A0ABY0KDX6</accession>
<feature type="compositionally biased region" description="Pro residues" evidence="7">
    <location>
        <begin position="592"/>
        <end position="603"/>
    </location>
</feature>
<evidence type="ECO:0000256" key="3">
    <source>
        <dbReference type="ARBA" id="ARBA00022692"/>
    </source>
</evidence>
<dbReference type="Proteomes" id="UP000182800">
    <property type="component" value="Unassembled WGS sequence"/>
</dbReference>
<evidence type="ECO:0000256" key="7">
    <source>
        <dbReference type="SAM" id="MobiDB-lite"/>
    </source>
</evidence>
<evidence type="ECO:0000256" key="1">
    <source>
        <dbReference type="ARBA" id="ARBA00004442"/>
    </source>
</evidence>
<keyword evidence="9" id="KW-1185">Reference proteome</keyword>
<keyword evidence="5" id="KW-0998">Cell outer membrane</keyword>
<keyword evidence="4" id="KW-0472">Membrane</keyword>
<comment type="caution">
    <text evidence="8">The sequence shown here is derived from an EMBL/GenBank/DDBJ whole genome shotgun (WGS) entry which is preliminary data.</text>
</comment>
<dbReference type="InterPro" id="IPR051906">
    <property type="entry name" value="TolC-like"/>
</dbReference>
<protein>
    <submittedName>
        <fullName evidence="8">Outer membrane protein TolC</fullName>
    </submittedName>
</protein>
<evidence type="ECO:0000256" key="5">
    <source>
        <dbReference type="ARBA" id="ARBA00023237"/>
    </source>
</evidence>
<proteinExistence type="predicted"/>
<feature type="region of interest" description="Disordered" evidence="7">
    <location>
        <begin position="178"/>
        <end position="203"/>
    </location>
</feature>
<keyword evidence="2" id="KW-1134">Transmembrane beta strand</keyword>
<evidence type="ECO:0000313" key="8">
    <source>
        <dbReference type="EMBL" id="SCC82685.1"/>
    </source>
</evidence>
<keyword evidence="6" id="KW-0175">Coiled coil</keyword>
<evidence type="ECO:0000256" key="6">
    <source>
        <dbReference type="SAM" id="Coils"/>
    </source>
</evidence>
<dbReference type="PANTHER" id="PTHR30026">
    <property type="entry name" value="OUTER MEMBRANE PROTEIN TOLC"/>
    <property type="match status" value="1"/>
</dbReference>
<dbReference type="SUPFAM" id="SSF56954">
    <property type="entry name" value="Outer membrane efflux proteins (OEP)"/>
    <property type="match status" value="1"/>
</dbReference>
<feature type="compositionally biased region" description="Polar residues" evidence="7">
    <location>
        <begin position="178"/>
        <end position="198"/>
    </location>
</feature>
<dbReference type="EMBL" id="FMBM01000003">
    <property type="protein sequence ID" value="SCC82685.1"/>
    <property type="molecule type" value="Genomic_DNA"/>
</dbReference>
<feature type="coiled-coil region" evidence="6">
    <location>
        <begin position="301"/>
        <end position="328"/>
    </location>
</feature>
<evidence type="ECO:0000256" key="2">
    <source>
        <dbReference type="ARBA" id="ARBA00022452"/>
    </source>
</evidence>